<dbReference type="EMBL" id="BARS01035177">
    <property type="protein sequence ID" value="GAG15815.1"/>
    <property type="molecule type" value="Genomic_DNA"/>
</dbReference>
<comment type="caution">
    <text evidence="1">The sequence shown here is derived from an EMBL/GenBank/DDBJ whole genome shotgun (WGS) entry which is preliminary data.</text>
</comment>
<evidence type="ECO:0008006" key="2">
    <source>
        <dbReference type="Google" id="ProtNLM"/>
    </source>
</evidence>
<name>X0VBV8_9ZZZZ</name>
<organism evidence="1">
    <name type="scientific">marine sediment metagenome</name>
    <dbReference type="NCBI Taxonomy" id="412755"/>
    <lineage>
        <taxon>unclassified sequences</taxon>
        <taxon>metagenomes</taxon>
        <taxon>ecological metagenomes</taxon>
    </lineage>
</organism>
<dbReference type="AlphaFoldDB" id="X0VBV8"/>
<reference evidence="1" key="1">
    <citation type="journal article" date="2014" name="Front. Microbiol.">
        <title>High frequency of phylogenetically diverse reductive dehalogenase-homologous genes in deep subseafloor sedimentary metagenomes.</title>
        <authorList>
            <person name="Kawai M."/>
            <person name="Futagami T."/>
            <person name="Toyoda A."/>
            <person name="Takaki Y."/>
            <person name="Nishi S."/>
            <person name="Hori S."/>
            <person name="Arai W."/>
            <person name="Tsubouchi T."/>
            <person name="Morono Y."/>
            <person name="Uchiyama I."/>
            <person name="Ito T."/>
            <person name="Fujiyama A."/>
            <person name="Inagaki F."/>
            <person name="Takami H."/>
        </authorList>
    </citation>
    <scope>NUCLEOTIDE SEQUENCE</scope>
    <source>
        <strain evidence="1">Expedition CK06-06</strain>
    </source>
</reference>
<sequence length="176" mass="20596">MMRVNMESMTFEEVVKNITKIVLTSPQKMIREEDLRIISKDFEFEEIISAVYLNLKNIGFEFIKSKFLDQIYYVLTSEGKDDSITPSQYGTLAMILALSKEIDENLEINDLEEIFKVVWTSDVEFLIRNDYLRRFEDQNILRITPLGKALLKNILQDLDLKKLLEAFTAKNQADKL</sequence>
<proteinExistence type="predicted"/>
<accession>X0VBV8</accession>
<gene>
    <name evidence="1" type="ORF">S01H1_54237</name>
</gene>
<protein>
    <recommendedName>
        <fullName evidence="2">MAGE domain-containing protein</fullName>
    </recommendedName>
</protein>
<evidence type="ECO:0000313" key="1">
    <source>
        <dbReference type="EMBL" id="GAG15815.1"/>
    </source>
</evidence>